<evidence type="ECO:0000313" key="2">
    <source>
        <dbReference type="Proteomes" id="UP001256827"/>
    </source>
</evidence>
<keyword evidence="2" id="KW-1185">Reference proteome</keyword>
<dbReference type="EMBL" id="CP134050">
    <property type="protein sequence ID" value="WNC15432.1"/>
    <property type="molecule type" value="Genomic_DNA"/>
</dbReference>
<evidence type="ECO:0000313" key="1">
    <source>
        <dbReference type="EMBL" id="WNC15432.1"/>
    </source>
</evidence>
<gene>
    <name evidence="1" type="ORF">RGB73_03505</name>
</gene>
<sequence>MDSLQKELEACRREYADAPRLSEEELDRIIKEVRRSIREGEVQ</sequence>
<name>A0ABY9T932_BREBE</name>
<accession>A0ABY9T932</accession>
<protein>
    <submittedName>
        <fullName evidence="1">Uncharacterized protein</fullName>
    </submittedName>
</protein>
<dbReference type="RefSeq" id="WP_310769219.1">
    <property type="nucleotide sequence ID" value="NZ_CP134050.1"/>
</dbReference>
<proteinExistence type="predicted"/>
<organism evidence="1 2">
    <name type="scientific">Brevibacillus brevis</name>
    <name type="common">Bacillus brevis</name>
    <dbReference type="NCBI Taxonomy" id="1393"/>
    <lineage>
        <taxon>Bacteria</taxon>
        <taxon>Bacillati</taxon>
        <taxon>Bacillota</taxon>
        <taxon>Bacilli</taxon>
        <taxon>Bacillales</taxon>
        <taxon>Paenibacillaceae</taxon>
        <taxon>Brevibacillus</taxon>
    </lineage>
</organism>
<reference evidence="1 2" key="1">
    <citation type="submission" date="2023-09" db="EMBL/GenBank/DDBJ databases">
        <title>Complete Genome and Methylome dissection of Bacillus brevis NEB573 original source of BbsI restriction endonuclease.</title>
        <authorList>
            <person name="Fomenkov A."/>
            <person name="Roberts R.D."/>
        </authorList>
    </citation>
    <scope>NUCLEOTIDE SEQUENCE [LARGE SCALE GENOMIC DNA]</scope>
    <source>
        <strain evidence="1 2">NEB573</strain>
    </source>
</reference>
<dbReference type="Proteomes" id="UP001256827">
    <property type="component" value="Chromosome"/>
</dbReference>